<reference evidence="2 3" key="1">
    <citation type="journal article" date="2017" name="Plant Biotechnol. J.">
        <title>A comprehensive draft genome sequence for lupin (Lupinus angustifolius), an emerging health food: insights into plant-microbe interactions and legume evolution.</title>
        <authorList>
            <person name="Hane J.K."/>
            <person name="Ming Y."/>
            <person name="Kamphuis L.G."/>
            <person name="Nelson M.N."/>
            <person name="Garg G."/>
            <person name="Atkins C.A."/>
            <person name="Bayer P.E."/>
            <person name="Bravo A."/>
            <person name="Bringans S."/>
            <person name="Cannon S."/>
            <person name="Edwards D."/>
            <person name="Foley R."/>
            <person name="Gao L.L."/>
            <person name="Harrison M.J."/>
            <person name="Huang W."/>
            <person name="Hurgobin B."/>
            <person name="Li S."/>
            <person name="Liu C.W."/>
            <person name="McGrath A."/>
            <person name="Morahan G."/>
            <person name="Murray J."/>
            <person name="Weller J."/>
            <person name="Jian J."/>
            <person name="Singh K.B."/>
        </authorList>
    </citation>
    <scope>NUCLEOTIDE SEQUENCE [LARGE SCALE GENOMIC DNA]</scope>
    <source>
        <strain evidence="3">cv. Tanjil</strain>
        <tissue evidence="2">Whole plant</tissue>
    </source>
</reference>
<accession>A0A394DCD9</accession>
<name>A0A394DCD9_LUPAN</name>
<keyword evidence="3" id="KW-1185">Reference proteome</keyword>
<feature type="compositionally biased region" description="Acidic residues" evidence="1">
    <location>
        <begin position="40"/>
        <end position="50"/>
    </location>
</feature>
<comment type="caution">
    <text evidence="2">The sequence shown here is derived from an EMBL/GenBank/DDBJ whole genome shotgun (WGS) entry which is preliminary data.</text>
</comment>
<protein>
    <submittedName>
        <fullName evidence="2">Uncharacterized protein</fullName>
    </submittedName>
</protein>
<evidence type="ECO:0000313" key="3">
    <source>
        <dbReference type="Proteomes" id="UP000188354"/>
    </source>
</evidence>
<dbReference type="AlphaFoldDB" id="A0A394DCD9"/>
<dbReference type="Gramene" id="OIW20938">
    <property type="protein sequence ID" value="OIW20938"/>
    <property type="gene ID" value="TanjilG_25778"/>
</dbReference>
<sequence>MELGQLTMNEEYDRKEKGISLKASTSQPNEEINDDHSDSDNDDETLNLLV</sequence>
<feature type="region of interest" description="Disordered" evidence="1">
    <location>
        <begin position="1"/>
        <end position="50"/>
    </location>
</feature>
<evidence type="ECO:0000256" key="1">
    <source>
        <dbReference type="SAM" id="MobiDB-lite"/>
    </source>
</evidence>
<evidence type="ECO:0000313" key="2">
    <source>
        <dbReference type="EMBL" id="OIW20938.1"/>
    </source>
</evidence>
<gene>
    <name evidence="2" type="ORF">TanjilG_25778</name>
</gene>
<proteinExistence type="predicted"/>
<organism evidence="2 3">
    <name type="scientific">Lupinus angustifolius</name>
    <name type="common">Narrow-leaved blue lupine</name>
    <dbReference type="NCBI Taxonomy" id="3871"/>
    <lineage>
        <taxon>Eukaryota</taxon>
        <taxon>Viridiplantae</taxon>
        <taxon>Streptophyta</taxon>
        <taxon>Embryophyta</taxon>
        <taxon>Tracheophyta</taxon>
        <taxon>Spermatophyta</taxon>
        <taxon>Magnoliopsida</taxon>
        <taxon>eudicotyledons</taxon>
        <taxon>Gunneridae</taxon>
        <taxon>Pentapetalae</taxon>
        <taxon>rosids</taxon>
        <taxon>fabids</taxon>
        <taxon>Fabales</taxon>
        <taxon>Fabaceae</taxon>
        <taxon>Papilionoideae</taxon>
        <taxon>50 kb inversion clade</taxon>
        <taxon>genistoids sensu lato</taxon>
        <taxon>core genistoids</taxon>
        <taxon>Genisteae</taxon>
        <taxon>Lupinus</taxon>
    </lineage>
</organism>
<dbReference type="Proteomes" id="UP000188354">
    <property type="component" value="Unassembled WGS sequence"/>
</dbReference>
<dbReference type="EMBL" id="MLAU01016770">
    <property type="protein sequence ID" value="OIW20938.1"/>
    <property type="molecule type" value="Genomic_DNA"/>
</dbReference>